<comment type="caution">
    <text evidence="1">The sequence shown here is derived from an EMBL/GenBank/DDBJ whole genome shotgun (WGS) entry which is preliminary data.</text>
</comment>
<name>A0A916UA65_9SPHI</name>
<dbReference type="EMBL" id="BMIL01000005">
    <property type="protein sequence ID" value="GGC65062.1"/>
    <property type="molecule type" value="Genomic_DNA"/>
</dbReference>
<reference evidence="1" key="2">
    <citation type="submission" date="2020-09" db="EMBL/GenBank/DDBJ databases">
        <authorList>
            <person name="Sun Q."/>
            <person name="Zhou Y."/>
        </authorList>
    </citation>
    <scope>NUCLEOTIDE SEQUENCE</scope>
    <source>
        <strain evidence="1">CGMCC 1.15343</strain>
    </source>
</reference>
<sequence length="327" mass="38886">MDINYRKIRLLEQQDKEYFLDCVDELYATIEADASFQVERKVLRYSRAKDRLIRLLRKFPLLNRLRPATLNRKTINFASIISGDFKLFLPDGFLSRNNYIYMYDVWPRFHEWIFPMLDFFNIRFVFFSSKQVFEDHCRKYPQSKCKSMWLPEAIKADDYHFESYANKDIDVLEFGRLYEAYHARIAEALKSNGSNHVYRKTGEALLFPDKAYFVRGLARAKITVCVPSNITHPERAEYISTMTLRYLQAMASKVLIVGIMPMDMKALFPYTPIVEIDMDHAADQLLEVLENYDQYIPLIERNYLEVVNQHQWQNRWAVMKSIIEVNI</sequence>
<dbReference type="RefSeq" id="WP_188626585.1">
    <property type="nucleotide sequence ID" value="NZ_BMIL01000005.1"/>
</dbReference>
<accession>A0A916UA65</accession>
<gene>
    <name evidence="1" type="ORF">GCM10011387_18370</name>
</gene>
<evidence type="ECO:0000313" key="1">
    <source>
        <dbReference type="EMBL" id="GGC65062.1"/>
    </source>
</evidence>
<proteinExistence type="predicted"/>
<organism evidence="1 2">
    <name type="scientific">Pedobacter quisquiliarum</name>
    <dbReference type="NCBI Taxonomy" id="1834438"/>
    <lineage>
        <taxon>Bacteria</taxon>
        <taxon>Pseudomonadati</taxon>
        <taxon>Bacteroidota</taxon>
        <taxon>Sphingobacteriia</taxon>
        <taxon>Sphingobacteriales</taxon>
        <taxon>Sphingobacteriaceae</taxon>
        <taxon>Pedobacter</taxon>
    </lineage>
</organism>
<evidence type="ECO:0008006" key="3">
    <source>
        <dbReference type="Google" id="ProtNLM"/>
    </source>
</evidence>
<evidence type="ECO:0000313" key="2">
    <source>
        <dbReference type="Proteomes" id="UP000651668"/>
    </source>
</evidence>
<dbReference type="Proteomes" id="UP000651668">
    <property type="component" value="Unassembled WGS sequence"/>
</dbReference>
<reference evidence="1" key="1">
    <citation type="journal article" date="2014" name="Int. J. Syst. Evol. Microbiol.">
        <title>Complete genome sequence of Corynebacterium casei LMG S-19264T (=DSM 44701T), isolated from a smear-ripened cheese.</title>
        <authorList>
            <consortium name="US DOE Joint Genome Institute (JGI-PGF)"/>
            <person name="Walter F."/>
            <person name="Albersmeier A."/>
            <person name="Kalinowski J."/>
            <person name="Ruckert C."/>
        </authorList>
    </citation>
    <scope>NUCLEOTIDE SEQUENCE</scope>
    <source>
        <strain evidence="1">CGMCC 1.15343</strain>
    </source>
</reference>
<protein>
    <recommendedName>
        <fullName evidence="3">Glycosyltransferase family 1 protein</fullName>
    </recommendedName>
</protein>
<dbReference type="AlphaFoldDB" id="A0A916UA65"/>
<keyword evidence="2" id="KW-1185">Reference proteome</keyword>